<feature type="domain" description="Essential protein Yae1 N-terminal" evidence="2">
    <location>
        <begin position="25"/>
        <end position="63"/>
    </location>
</feature>
<dbReference type="RefSeq" id="XP_044291576.1">
    <property type="nucleotide sequence ID" value="XM_044435641.1"/>
</dbReference>
<reference evidence="3" key="2">
    <citation type="submission" date="2025-09" db="UniProtKB">
        <authorList>
            <consortium name="Ensembl"/>
        </authorList>
    </citation>
    <scope>IDENTIFICATION</scope>
</reference>
<keyword evidence="4" id="KW-1185">Reference proteome</keyword>
<dbReference type="Pfam" id="PF09811">
    <property type="entry name" value="Yae1_N"/>
    <property type="match status" value="1"/>
</dbReference>
<dbReference type="PANTHER" id="PTHR28532">
    <property type="entry name" value="GEO13458P1"/>
    <property type="match status" value="1"/>
</dbReference>
<comment type="similarity">
    <text evidence="1">Belongs to the LTO1 family.</text>
</comment>
<protein>
    <submittedName>
        <fullName evidence="3">LTO1 maturation factor of ABCE1</fullName>
    </submittedName>
</protein>
<dbReference type="PANTHER" id="PTHR28532:SF1">
    <property type="entry name" value="ORAL CANCER OVEREXPRESSED 1"/>
    <property type="match status" value="1"/>
</dbReference>
<evidence type="ECO:0000313" key="4">
    <source>
        <dbReference type="Proteomes" id="UP000694545"/>
    </source>
</evidence>
<dbReference type="Proteomes" id="UP000694545">
    <property type="component" value="Unplaced"/>
</dbReference>
<dbReference type="InterPro" id="IPR019191">
    <property type="entry name" value="Essential_protein_Yae1_N"/>
</dbReference>
<name>A0A8D2Q5P3_VARKO</name>
<sequence length="275" mass="31716">MEAGACEQDAFEAIVMADSRFHGEGYQEGYSEGLQAGVIEGRQYGLQQGASIGLEIGSYLGFAVTWQRLLHKGSDGKHRKKIKVLESLIEMIQKFPREDPVYDKLQEDLVNIRGRFKQPKNGETILNIPTYRQTYMMKCRAFDHMDRLYNMHNFWTFVQSVIRQKEKHVLQIRSITSNCWQPFPTMVSRKASSKWASESMKGHRDNEVQRRWSQATLQNGDISLRVKSPLHLSIATTAALNRQNKQSHCSLTKFLRLTVYSHLSNKHRKSSSQHV</sequence>
<dbReference type="AlphaFoldDB" id="A0A8D2Q5P3"/>
<dbReference type="KEGG" id="vko:123026252"/>
<gene>
    <name evidence="3" type="primary">LTO1</name>
</gene>
<proteinExistence type="inferred from homology"/>
<accession>A0A8D2Q5P3</accession>
<dbReference type="GeneID" id="123026252"/>
<dbReference type="InterPro" id="IPR052436">
    <property type="entry name" value="LTO1_adapter"/>
</dbReference>
<evidence type="ECO:0000256" key="1">
    <source>
        <dbReference type="ARBA" id="ARBA00038090"/>
    </source>
</evidence>
<dbReference type="OrthoDB" id="48036at2759"/>
<evidence type="ECO:0000313" key="3">
    <source>
        <dbReference type="Ensembl" id="ENSVKKP00000020691.1"/>
    </source>
</evidence>
<reference evidence="3" key="1">
    <citation type="submission" date="2025-08" db="UniProtKB">
        <authorList>
            <consortium name="Ensembl"/>
        </authorList>
    </citation>
    <scope>IDENTIFICATION</scope>
</reference>
<dbReference type="Ensembl" id="ENSVKKT00000021204.1">
    <property type="protein sequence ID" value="ENSVKKP00000020691.1"/>
    <property type="gene ID" value="ENSVKKG00000013904.1"/>
</dbReference>
<organism evidence="3 4">
    <name type="scientific">Varanus komodoensis</name>
    <name type="common">Komodo dragon</name>
    <dbReference type="NCBI Taxonomy" id="61221"/>
    <lineage>
        <taxon>Eukaryota</taxon>
        <taxon>Metazoa</taxon>
        <taxon>Chordata</taxon>
        <taxon>Craniata</taxon>
        <taxon>Vertebrata</taxon>
        <taxon>Euteleostomi</taxon>
        <taxon>Lepidosauria</taxon>
        <taxon>Squamata</taxon>
        <taxon>Bifurcata</taxon>
        <taxon>Unidentata</taxon>
        <taxon>Episquamata</taxon>
        <taxon>Toxicofera</taxon>
        <taxon>Anguimorpha</taxon>
        <taxon>Paleoanguimorpha</taxon>
        <taxon>Varanoidea</taxon>
        <taxon>Varanidae</taxon>
        <taxon>Varanus</taxon>
    </lineage>
</organism>
<dbReference type="CTD" id="220064"/>
<evidence type="ECO:0000259" key="2">
    <source>
        <dbReference type="Pfam" id="PF09811"/>
    </source>
</evidence>